<gene>
    <name evidence="2" type="ORF">AVDCRST_MAG68-2772</name>
</gene>
<feature type="compositionally biased region" description="Basic residues" evidence="1">
    <location>
        <begin position="21"/>
        <end position="38"/>
    </location>
</feature>
<protein>
    <submittedName>
        <fullName evidence="2">Uncharacterized protein</fullName>
    </submittedName>
</protein>
<proteinExistence type="predicted"/>
<feature type="non-terminal residue" evidence="2">
    <location>
        <position position="132"/>
    </location>
</feature>
<accession>A0A6J4L094</accession>
<sequence>GGIRAGGTHHGPPAEAIPGVPRHRLPLRPRRPALHHRTGGGGAPHQRPRAGRRVPRPRAGALRPHGPPRPGVLGHPRHPRLRRDRLRAGGVRRPGEAGRRLAHGVRRHLLFRGRVRVQLPLAPLPRLPHRLV</sequence>
<feature type="compositionally biased region" description="Basic residues" evidence="1">
    <location>
        <begin position="46"/>
        <end position="56"/>
    </location>
</feature>
<dbReference type="AlphaFoldDB" id="A0A6J4L094"/>
<evidence type="ECO:0000256" key="1">
    <source>
        <dbReference type="SAM" id="MobiDB-lite"/>
    </source>
</evidence>
<reference evidence="2" key="1">
    <citation type="submission" date="2020-02" db="EMBL/GenBank/DDBJ databases">
        <authorList>
            <person name="Meier V. D."/>
        </authorList>
    </citation>
    <scope>NUCLEOTIDE SEQUENCE</scope>
    <source>
        <strain evidence="2">AVDCRST_MAG68</strain>
    </source>
</reference>
<feature type="compositionally biased region" description="Basic residues" evidence="1">
    <location>
        <begin position="75"/>
        <end position="85"/>
    </location>
</feature>
<name>A0A6J4L094_9BACT</name>
<organism evidence="2">
    <name type="scientific">uncultured Gemmatimonadota bacterium</name>
    <dbReference type="NCBI Taxonomy" id="203437"/>
    <lineage>
        <taxon>Bacteria</taxon>
        <taxon>Pseudomonadati</taxon>
        <taxon>Gemmatimonadota</taxon>
        <taxon>environmental samples</taxon>
    </lineage>
</organism>
<feature type="region of interest" description="Disordered" evidence="1">
    <location>
        <begin position="1"/>
        <end position="99"/>
    </location>
</feature>
<feature type="non-terminal residue" evidence="2">
    <location>
        <position position="1"/>
    </location>
</feature>
<dbReference type="EMBL" id="CADCTW010000089">
    <property type="protein sequence ID" value="CAA9318022.1"/>
    <property type="molecule type" value="Genomic_DNA"/>
</dbReference>
<evidence type="ECO:0000313" key="2">
    <source>
        <dbReference type="EMBL" id="CAA9318022.1"/>
    </source>
</evidence>